<dbReference type="EMBL" id="ADOT01000134">
    <property type="protein sequence ID" value="EGX49482.1"/>
    <property type="molecule type" value="Genomic_DNA"/>
</dbReference>
<dbReference type="GeneID" id="22893013"/>
<dbReference type="Proteomes" id="UP000008784">
    <property type="component" value="Unassembled WGS sequence"/>
</dbReference>
<dbReference type="RefSeq" id="XP_011122080.1">
    <property type="nucleotide sequence ID" value="XM_011123778.1"/>
</dbReference>
<reference evidence="1 2" key="1">
    <citation type="journal article" date="2011" name="PLoS Pathog.">
        <title>Genomic and proteomic analyses of the fungus Arthrobotrys oligospora provide insights into nematode-trap formation.</title>
        <authorList>
            <person name="Yang J."/>
            <person name="Wang L."/>
            <person name="Ji X."/>
            <person name="Feng Y."/>
            <person name="Li X."/>
            <person name="Zou C."/>
            <person name="Xu J."/>
            <person name="Ren Y."/>
            <person name="Mi Q."/>
            <person name="Wu J."/>
            <person name="Liu S."/>
            <person name="Liu Y."/>
            <person name="Huang X."/>
            <person name="Wang H."/>
            <person name="Niu X."/>
            <person name="Li J."/>
            <person name="Liang L."/>
            <person name="Luo Y."/>
            <person name="Ji K."/>
            <person name="Zhou W."/>
            <person name="Yu Z."/>
            <person name="Li G."/>
            <person name="Liu Y."/>
            <person name="Li L."/>
            <person name="Qiao M."/>
            <person name="Feng L."/>
            <person name="Zhang K.-Q."/>
        </authorList>
    </citation>
    <scope>NUCLEOTIDE SEQUENCE [LARGE SCALE GENOMIC DNA]</scope>
    <source>
        <strain evidence="2">ATCC 24927 / CBS 115.81 / DSM 1491</strain>
    </source>
</reference>
<dbReference type="HOGENOM" id="CLU_2196319_0_0_1"/>
<evidence type="ECO:0000313" key="1">
    <source>
        <dbReference type="EMBL" id="EGX49482.1"/>
    </source>
</evidence>
<evidence type="ECO:0000313" key="2">
    <source>
        <dbReference type="Proteomes" id="UP000008784"/>
    </source>
</evidence>
<dbReference type="AlphaFoldDB" id="G1XC68"/>
<keyword evidence="2" id="KW-1185">Reference proteome</keyword>
<proteinExistence type="predicted"/>
<protein>
    <submittedName>
        <fullName evidence="1">Uncharacterized protein</fullName>
    </submittedName>
</protein>
<gene>
    <name evidence="1" type="ORF">AOL_s00078g515</name>
</gene>
<organism evidence="1 2">
    <name type="scientific">Arthrobotrys oligospora (strain ATCC 24927 / CBS 115.81 / DSM 1491)</name>
    <name type="common">Nematode-trapping fungus</name>
    <name type="synonym">Didymozoophaga oligospora</name>
    <dbReference type="NCBI Taxonomy" id="756982"/>
    <lineage>
        <taxon>Eukaryota</taxon>
        <taxon>Fungi</taxon>
        <taxon>Dikarya</taxon>
        <taxon>Ascomycota</taxon>
        <taxon>Pezizomycotina</taxon>
        <taxon>Orbiliomycetes</taxon>
        <taxon>Orbiliales</taxon>
        <taxon>Orbiliaceae</taxon>
        <taxon>Orbilia</taxon>
        <taxon>Orbilia oligospora</taxon>
    </lineage>
</organism>
<accession>G1XC68</accession>
<dbReference type="InParanoid" id="G1XC68"/>
<comment type="caution">
    <text evidence="1">The sequence shown here is derived from an EMBL/GenBank/DDBJ whole genome shotgun (WGS) entry which is preliminary data.</text>
</comment>
<name>G1XC68_ARTOA</name>
<sequence>MIISRKIIKFIKIEWASLVESDDVDMSIDIGISELSLLDSAGTLSHKGVQRESLTVTSHRVRTGTLAMDYIDYLLATGRFDSGPDVVHGSKFKAPTLEDLVTQIPSFN</sequence>